<dbReference type="GO" id="GO:0009116">
    <property type="term" value="P:nucleoside metabolic process"/>
    <property type="evidence" value="ECO:0007669"/>
    <property type="project" value="InterPro"/>
</dbReference>
<feature type="domain" description="DUF7580" evidence="2">
    <location>
        <begin position="288"/>
        <end position="642"/>
    </location>
</feature>
<dbReference type="Gene3D" id="3.40.50.1580">
    <property type="entry name" value="Nucleoside phosphorylase domain"/>
    <property type="match status" value="1"/>
</dbReference>
<dbReference type="VEuPathDB" id="FungiDB:ASPTUDRAFT_195800"/>
<evidence type="ECO:0000313" key="4">
    <source>
        <dbReference type="Proteomes" id="UP000184304"/>
    </source>
</evidence>
<dbReference type="InterPro" id="IPR056002">
    <property type="entry name" value="DUF7580"/>
</dbReference>
<evidence type="ECO:0000313" key="3">
    <source>
        <dbReference type="EMBL" id="OJI89154.1"/>
    </source>
</evidence>
<organism evidence="3 4">
    <name type="scientific">Aspergillus tubingensis (strain CBS 134.48)</name>
    <dbReference type="NCBI Taxonomy" id="767770"/>
    <lineage>
        <taxon>Eukaryota</taxon>
        <taxon>Fungi</taxon>
        <taxon>Dikarya</taxon>
        <taxon>Ascomycota</taxon>
        <taxon>Pezizomycotina</taxon>
        <taxon>Eurotiomycetes</taxon>
        <taxon>Eurotiomycetidae</taxon>
        <taxon>Eurotiales</taxon>
        <taxon>Aspergillaceae</taxon>
        <taxon>Aspergillus</taxon>
        <taxon>Aspergillus subgen. Circumdati</taxon>
    </lineage>
</organism>
<dbReference type="Pfam" id="PF24476">
    <property type="entry name" value="DUF7580"/>
    <property type="match status" value="1"/>
</dbReference>
<dbReference type="Pfam" id="PF01048">
    <property type="entry name" value="PNP_UDP_1"/>
    <property type="match status" value="1"/>
</dbReference>
<dbReference type="Proteomes" id="UP000184304">
    <property type="component" value="Unassembled WGS sequence"/>
</dbReference>
<dbReference type="InterPro" id="IPR053137">
    <property type="entry name" value="NLR-like"/>
</dbReference>
<dbReference type="OMA" id="HINHSAN"/>
<dbReference type="InterPro" id="IPR000845">
    <property type="entry name" value="Nucleoside_phosphorylase_d"/>
</dbReference>
<gene>
    <name evidence="3" type="ORF">ASPTUDRAFT_195800</name>
</gene>
<dbReference type="SUPFAM" id="SSF53167">
    <property type="entry name" value="Purine and uridine phosphorylases"/>
    <property type="match status" value="1"/>
</dbReference>
<reference evidence="4" key="1">
    <citation type="journal article" date="2017" name="Genome Biol.">
        <title>Comparative genomics reveals high biological diversity and specific adaptations in the industrially and medically important fungal genus Aspergillus.</title>
        <authorList>
            <person name="de Vries R.P."/>
            <person name="Riley R."/>
            <person name="Wiebenga A."/>
            <person name="Aguilar-Osorio G."/>
            <person name="Amillis S."/>
            <person name="Uchima C.A."/>
            <person name="Anderluh G."/>
            <person name="Asadollahi M."/>
            <person name="Askin M."/>
            <person name="Barry K."/>
            <person name="Battaglia E."/>
            <person name="Bayram O."/>
            <person name="Benocci T."/>
            <person name="Braus-Stromeyer S.A."/>
            <person name="Caldana C."/>
            <person name="Canovas D."/>
            <person name="Cerqueira G.C."/>
            <person name="Chen F."/>
            <person name="Chen W."/>
            <person name="Choi C."/>
            <person name="Clum A."/>
            <person name="Dos Santos R.A."/>
            <person name="Damasio A.R."/>
            <person name="Diallinas G."/>
            <person name="Emri T."/>
            <person name="Fekete E."/>
            <person name="Flipphi M."/>
            <person name="Freyberg S."/>
            <person name="Gallo A."/>
            <person name="Gournas C."/>
            <person name="Habgood R."/>
            <person name="Hainaut M."/>
            <person name="Harispe M.L."/>
            <person name="Henrissat B."/>
            <person name="Hilden K.S."/>
            <person name="Hope R."/>
            <person name="Hossain A."/>
            <person name="Karabika E."/>
            <person name="Karaffa L."/>
            <person name="Karanyi Z."/>
            <person name="Krasevec N."/>
            <person name="Kuo A."/>
            <person name="Kusch H."/>
            <person name="LaButti K."/>
            <person name="Lagendijk E.L."/>
            <person name="Lapidus A."/>
            <person name="Levasseur A."/>
            <person name="Lindquist E."/>
            <person name="Lipzen A."/>
            <person name="Logrieco A.F."/>
            <person name="MacCabe A."/>
            <person name="Maekelae M.R."/>
            <person name="Malavazi I."/>
            <person name="Melin P."/>
            <person name="Meyer V."/>
            <person name="Mielnichuk N."/>
            <person name="Miskei M."/>
            <person name="Molnar A.P."/>
            <person name="Mule G."/>
            <person name="Ngan C.Y."/>
            <person name="Orejas M."/>
            <person name="Orosz E."/>
            <person name="Ouedraogo J.P."/>
            <person name="Overkamp K.M."/>
            <person name="Park H.-S."/>
            <person name="Perrone G."/>
            <person name="Piumi F."/>
            <person name="Punt P.J."/>
            <person name="Ram A.F."/>
            <person name="Ramon A."/>
            <person name="Rauscher S."/>
            <person name="Record E."/>
            <person name="Riano-Pachon D.M."/>
            <person name="Robert V."/>
            <person name="Roehrig J."/>
            <person name="Ruller R."/>
            <person name="Salamov A."/>
            <person name="Salih N.S."/>
            <person name="Samson R.A."/>
            <person name="Sandor E."/>
            <person name="Sanguinetti M."/>
            <person name="Schuetze T."/>
            <person name="Sepcic K."/>
            <person name="Shelest E."/>
            <person name="Sherlock G."/>
            <person name="Sophianopoulou V."/>
            <person name="Squina F.M."/>
            <person name="Sun H."/>
            <person name="Susca A."/>
            <person name="Todd R.B."/>
            <person name="Tsang A."/>
            <person name="Unkles S.E."/>
            <person name="van de Wiele N."/>
            <person name="van Rossen-Uffink D."/>
            <person name="Oliveira J.V."/>
            <person name="Vesth T.C."/>
            <person name="Visser J."/>
            <person name="Yu J.-H."/>
            <person name="Zhou M."/>
            <person name="Andersen M.R."/>
            <person name="Archer D.B."/>
            <person name="Baker S.E."/>
            <person name="Benoit I."/>
            <person name="Brakhage A.A."/>
            <person name="Braus G.H."/>
            <person name="Fischer R."/>
            <person name="Frisvad J.C."/>
            <person name="Goldman G.H."/>
            <person name="Houbraken J."/>
            <person name="Oakley B."/>
            <person name="Pocsi I."/>
            <person name="Scazzocchio C."/>
            <person name="Seiboth B."/>
            <person name="vanKuyk P.A."/>
            <person name="Wortman J."/>
            <person name="Dyer P.S."/>
            <person name="Grigoriev I.V."/>
        </authorList>
    </citation>
    <scope>NUCLEOTIDE SEQUENCE [LARGE SCALE GENOMIC DNA]</scope>
    <source>
        <strain evidence="4">CBS 134.48</strain>
    </source>
</reference>
<sequence length="1036" mass="116126">MVVQYPEQATKRSLNTKRIAQAVIKGALRCCKDPYIGRPDRELSNCPTPHRINQSHFTVDLLYSFHLPLRLPLLYDLEGAPWLWFVAYNRTLNDANPGEESIIRCALQVSKLCLTLGVFEKTIHLLRDCLEPFRAVADYFGDSEHRELRIFFCHLNACCLLLNQYLTPRQNSSPEWAAEVEPLVDPVLKELEGFHRLSVMPAYESTLPPSTQFPKLTTLAHYWSLCGDIGRRMHHFWGCLDLNCHHRRYKIILLLRGCAAALHLQHPSIPPAREHRTVLGVTGRPSSVSLSANTVFQALFSSARACSQVHTHQSAARLRIATHRKHDHDRCRFEGMVTLSAIYNSWQETHINVDVFGSPVKERSNISDALTHINHSANGPKRRRLEVLRLCEESRLEVVRLCEQIDKLRKMPPMCLNLWVEDGKLWKDHSLRIEHPIHTSKLQVSLRDIIKSRPSRLTEKMKRVLSVLLAYSVLHLHGTPWLRPSNFHPDNIFFYGTSTAIPLKPYIQTSLAETVDNPKHTSQDGEVDPDDLPLHPYPEIVMLAVMLIELYVVQPLHTLASQFGVQECDDLVLVDENTRYRVAIAAFDRFKDEFPDNYREAVDKCLDPNIALGPDNEELSEQALKHLISESIVQPLEDELHQGFGNTVHIDKLDDIVQKMDINSWGQIQPTTPSLPESAAASSLSHNALTSQGIKVSSEEYISSKPSLKRAKFSHRDYTVGWICALPTELAAAQAVLDDIHPPLPQNAADQNNYTLGRIGSHNVVMACLPAGVIGTVSAARVADNMMATFLSLKFGLLVGIGGGVPGVKDVRLGDVVVGEPTGPFGGIIQYDFGKTVRSGELHRTGSLNRPPDMLLTAVSRLMADHLRKRPILDKYITEIVERYPDMSSVYSHPGVEHDLLFASHYDHGTLINGSSCDRCDRAKLVKRQPRLSAAPRIHYGLIASGNSVMRDAKTRDKLRDKYDILCFEMEAAGIVDSFPCLVIRGICDYSDSHKSKAWQGYAAAAAAAYAKELLSVIVGTQINNSGDWTLCYGSN</sequence>
<proteinExistence type="predicted"/>
<dbReference type="PANTHER" id="PTHR46082:SF11">
    <property type="entry name" value="AAA+ ATPASE DOMAIN-CONTAINING PROTEIN-RELATED"/>
    <property type="match status" value="1"/>
</dbReference>
<evidence type="ECO:0000259" key="1">
    <source>
        <dbReference type="Pfam" id="PF01048"/>
    </source>
</evidence>
<feature type="domain" description="Nucleoside phosphorylase" evidence="1">
    <location>
        <begin position="720"/>
        <end position="1006"/>
    </location>
</feature>
<dbReference type="GO" id="GO:0003824">
    <property type="term" value="F:catalytic activity"/>
    <property type="evidence" value="ECO:0007669"/>
    <property type="project" value="InterPro"/>
</dbReference>
<protein>
    <submittedName>
        <fullName evidence="3">Uncharacterized protein</fullName>
    </submittedName>
</protein>
<dbReference type="EMBL" id="KV878178">
    <property type="protein sequence ID" value="OJI89154.1"/>
    <property type="molecule type" value="Genomic_DNA"/>
</dbReference>
<dbReference type="STRING" id="767770.A0A1L9NJ36"/>
<dbReference type="InterPro" id="IPR035994">
    <property type="entry name" value="Nucleoside_phosphorylase_sf"/>
</dbReference>
<accession>A0A1L9NJ36</accession>
<dbReference type="AlphaFoldDB" id="A0A1L9NJ36"/>
<keyword evidence="4" id="KW-1185">Reference proteome</keyword>
<name>A0A1L9NJ36_ASPTC</name>
<evidence type="ECO:0000259" key="2">
    <source>
        <dbReference type="Pfam" id="PF24476"/>
    </source>
</evidence>
<dbReference type="OrthoDB" id="1577640at2759"/>
<dbReference type="PANTHER" id="PTHR46082">
    <property type="entry name" value="ATP/GTP-BINDING PROTEIN-RELATED"/>
    <property type="match status" value="1"/>
</dbReference>